<dbReference type="EC" id="2.6.1.52" evidence="2"/>
<evidence type="ECO:0000256" key="1">
    <source>
        <dbReference type="SAM" id="MobiDB-lite"/>
    </source>
</evidence>
<feature type="region of interest" description="Disordered" evidence="1">
    <location>
        <begin position="1"/>
        <end position="61"/>
    </location>
</feature>
<dbReference type="EMBL" id="CADCTE010000156">
    <property type="protein sequence ID" value="CAA9263892.1"/>
    <property type="molecule type" value="Genomic_DNA"/>
</dbReference>
<keyword evidence="2" id="KW-0808">Transferase</keyword>
<name>A0A6J4IZW6_9MICC</name>
<keyword evidence="2" id="KW-0032">Aminotransferase</keyword>
<feature type="compositionally biased region" description="Low complexity" evidence="1">
    <location>
        <begin position="26"/>
        <end position="37"/>
    </location>
</feature>
<gene>
    <name evidence="2" type="ORF">AVDCRST_MAG83-3144</name>
</gene>
<feature type="region of interest" description="Disordered" evidence="1">
    <location>
        <begin position="218"/>
        <end position="240"/>
    </location>
</feature>
<sequence length="382" mass="42371">ERAFGPVDSHRSAAPGRPVWCGPIEGPRGAAAGPHRGQSVDPRHLPPAEAGEEPRRCRPRRPLHLLRGAGRLRGGPRGGRFDRVLGRRGLRAGGVEGSAPLLRRVRLEVRRRHRQGTLPRAFLDPLLRARDPATACRGGRGGRLCLAAERDLDGRRGARRACRRRRRRGTGAHRRHLGRRRTGGRRLPVRCLLLRAAEELRLRRRAVAGVVLPRRAGAGGAHRRLGPVDPGFPQPADGDRELAAEPDLQHAVTGDPGDAQRAGRMASRQWRHGVRGGPHRRFGRAGLLLGRGLPRRHPLRRAPGGPVERHRHHRHRYADPCRTGRVSAARQRHCRRRALPEARQEPAAHRHLRLDRSGRCFGAAGLHRLRHRKAPGGRSDGV</sequence>
<organism evidence="2">
    <name type="scientific">uncultured Arthrobacter sp</name>
    <dbReference type="NCBI Taxonomy" id="114050"/>
    <lineage>
        <taxon>Bacteria</taxon>
        <taxon>Bacillati</taxon>
        <taxon>Actinomycetota</taxon>
        <taxon>Actinomycetes</taxon>
        <taxon>Micrococcales</taxon>
        <taxon>Micrococcaceae</taxon>
        <taxon>Arthrobacter</taxon>
        <taxon>environmental samples</taxon>
    </lineage>
</organism>
<evidence type="ECO:0000313" key="2">
    <source>
        <dbReference type="EMBL" id="CAA9263892.1"/>
    </source>
</evidence>
<dbReference type="GO" id="GO:0004648">
    <property type="term" value="F:O-phospho-L-serine:2-oxoglutarate aminotransferase activity"/>
    <property type="evidence" value="ECO:0007669"/>
    <property type="project" value="UniProtKB-EC"/>
</dbReference>
<feature type="non-terminal residue" evidence="2">
    <location>
        <position position="1"/>
    </location>
</feature>
<dbReference type="AlphaFoldDB" id="A0A6J4IZW6"/>
<proteinExistence type="predicted"/>
<feature type="region of interest" description="Disordered" evidence="1">
    <location>
        <begin position="294"/>
        <end position="314"/>
    </location>
</feature>
<feature type="non-terminal residue" evidence="2">
    <location>
        <position position="382"/>
    </location>
</feature>
<reference evidence="2" key="1">
    <citation type="submission" date="2020-02" db="EMBL/GenBank/DDBJ databases">
        <authorList>
            <person name="Meier V. D."/>
        </authorList>
    </citation>
    <scope>NUCLEOTIDE SEQUENCE</scope>
    <source>
        <strain evidence="2">AVDCRST_MAG83</strain>
    </source>
</reference>
<accession>A0A6J4IZW6</accession>
<feature type="compositionally biased region" description="Basic and acidic residues" evidence="1">
    <location>
        <begin position="41"/>
        <end position="56"/>
    </location>
</feature>
<feature type="compositionally biased region" description="Basic and acidic residues" evidence="1">
    <location>
        <begin position="1"/>
        <end position="11"/>
    </location>
</feature>
<protein>
    <submittedName>
        <fullName evidence="2">Phosphoserine aminotransferase</fullName>
        <ecNumber evidence="2">2.6.1.52</ecNumber>
    </submittedName>
</protein>